<dbReference type="OrthoDB" id="3778315at2"/>
<dbReference type="RefSeq" id="WP_139623257.1">
    <property type="nucleotide sequence ID" value="NZ_VDMP01000024.1"/>
</dbReference>
<sequence>MTTDSLAARVTDLAPTPPALDPDWSEATLARILRDDRAAARAAAVRRRRGRRRTAIGLGLALSAVGSTTAFALGGPIDVVTSAIEDFARQPNTTGNGLGELHEPALVAQFDTDHGVFAIWVATSSTGKVCYAMSDGVWDGTGTPTKKELEYGCGGIIWVGDDVPPQELTSPDQLGGYFTDSEPLVYGVSPWPAATQVRVQAPGVDRTLPVRDDSHGYGAALPEAVGVPQVTLTFLDAQGQVLGTKVSVAPVG</sequence>
<feature type="region of interest" description="Disordered" evidence="1">
    <location>
        <begin position="1"/>
        <end position="21"/>
    </location>
</feature>
<name>A0A5C4VVD6_9ACTN</name>
<evidence type="ECO:0000313" key="3">
    <source>
        <dbReference type="EMBL" id="TNM39768.1"/>
    </source>
</evidence>
<organism evidence="3 4">
    <name type="scientific">Nocardioides albidus</name>
    <dbReference type="NCBI Taxonomy" id="1517589"/>
    <lineage>
        <taxon>Bacteria</taxon>
        <taxon>Bacillati</taxon>
        <taxon>Actinomycetota</taxon>
        <taxon>Actinomycetes</taxon>
        <taxon>Propionibacteriales</taxon>
        <taxon>Nocardioidaceae</taxon>
        <taxon>Nocardioides</taxon>
    </lineage>
</organism>
<dbReference type="AlphaFoldDB" id="A0A5C4VVD6"/>
<accession>A0A5C4VVD6</accession>
<keyword evidence="2" id="KW-0472">Membrane</keyword>
<feature type="transmembrane region" description="Helical" evidence="2">
    <location>
        <begin position="55"/>
        <end position="74"/>
    </location>
</feature>
<evidence type="ECO:0000313" key="4">
    <source>
        <dbReference type="Proteomes" id="UP000313231"/>
    </source>
</evidence>
<dbReference type="Proteomes" id="UP000313231">
    <property type="component" value="Unassembled WGS sequence"/>
</dbReference>
<gene>
    <name evidence="3" type="ORF">FHP29_12990</name>
</gene>
<keyword evidence="4" id="KW-1185">Reference proteome</keyword>
<dbReference type="EMBL" id="VDMP01000024">
    <property type="protein sequence ID" value="TNM39768.1"/>
    <property type="molecule type" value="Genomic_DNA"/>
</dbReference>
<evidence type="ECO:0000256" key="2">
    <source>
        <dbReference type="SAM" id="Phobius"/>
    </source>
</evidence>
<keyword evidence="2" id="KW-0812">Transmembrane</keyword>
<proteinExistence type="predicted"/>
<protein>
    <submittedName>
        <fullName evidence="3">Uncharacterized protein</fullName>
    </submittedName>
</protein>
<keyword evidence="2" id="KW-1133">Transmembrane helix</keyword>
<evidence type="ECO:0000256" key="1">
    <source>
        <dbReference type="SAM" id="MobiDB-lite"/>
    </source>
</evidence>
<reference evidence="3 4" key="1">
    <citation type="journal article" date="2016" name="Int. J. Syst. Evol. Microbiol.">
        <title>Nocardioides albidus sp. nov., an actinobacterium isolated from garden soil.</title>
        <authorList>
            <person name="Singh H."/>
            <person name="Du J."/>
            <person name="Trinh H."/>
            <person name="Won K."/>
            <person name="Yang J.E."/>
            <person name="Yin C."/>
            <person name="Kook M."/>
            <person name="Yi T.H."/>
        </authorList>
    </citation>
    <scope>NUCLEOTIDE SEQUENCE [LARGE SCALE GENOMIC DNA]</scope>
    <source>
        <strain evidence="3 4">CCTCC AB 2015297</strain>
    </source>
</reference>
<comment type="caution">
    <text evidence="3">The sequence shown here is derived from an EMBL/GenBank/DDBJ whole genome shotgun (WGS) entry which is preliminary data.</text>
</comment>